<dbReference type="OrthoDB" id="7067687at2"/>
<dbReference type="EMBL" id="FMUR01000010">
    <property type="protein sequence ID" value="SCY23779.1"/>
    <property type="molecule type" value="Genomic_DNA"/>
</dbReference>
<dbReference type="AlphaFoldDB" id="A0A1G5E9W8"/>
<sequence length="86" mass="9877">MPHGSYAECPNCGIVAHGDDEIEEIFGFRYGHTKPQSWCKECRSSRNYGSGERLSVWDAADIWMSNGMDEDYMFGYSEDELRNALR</sequence>
<evidence type="ECO:0000313" key="1">
    <source>
        <dbReference type="EMBL" id="SCY23779.1"/>
    </source>
</evidence>
<dbReference type="RefSeq" id="WP_074462451.1">
    <property type="nucleotide sequence ID" value="NZ_FMUR01000010.1"/>
</dbReference>
<keyword evidence="2" id="KW-1185">Reference proteome</keyword>
<protein>
    <submittedName>
        <fullName evidence="1">Uncharacterized protein</fullName>
    </submittedName>
</protein>
<name>A0A1G5E9W8_9FIRM</name>
<accession>A0A1G5E9W8</accession>
<evidence type="ECO:0000313" key="2">
    <source>
        <dbReference type="Proteomes" id="UP000183047"/>
    </source>
</evidence>
<reference evidence="2" key="1">
    <citation type="submission" date="2016-10" db="EMBL/GenBank/DDBJ databases">
        <authorList>
            <person name="Varghese N."/>
            <person name="Submissions S."/>
        </authorList>
    </citation>
    <scope>NUCLEOTIDE SEQUENCE [LARGE SCALE GENOMIC DNA]</scope>
    <source>
        <strain evidence="2">XBD2006</strain>
    </source>
</reference>
<proteinExistence type="predicted"/>
<dbReference type="Proteomes" id="UP000183047">
    <property type="component" value="Unassembled WGS sequence"/>
</dbReference>
<organism evidence="1 2">
    <name type="scientific">Butyrivibrio hungatei</name>
    <dbReference type="NCBI Taxonomy" id="185008"/>
    <lineage>
        <taxon>Bacteria</taxon>
        <taxon>Bacillati</taxon>
        <taxon>Bacillota</taxon>
        <taxon>Clostridia</taxon>
        <taxon>Lachnospirales</taxon>
        <taxon>Lachnospiraceae</taxon>
        <taxon>Butyrivibrio</taxon>
    </lineage>
</organism>
<gene>
    <name evidence="1" type="ORF">SAMN02910451_01873</name>
</gene>